<proteinExistence type="predicted"/>
<feature type="transmembrane region" description="Helical" evidence="6">
    <location>
        <begin position="390"/>
        <end position="411"/>
    </location>
</feature>
<dbReference type="InterPro" id="IPR036259">
    <property type="entry name" value="MFS_trans_sf"/>
</dbReference>
<feature type="region of interest" description="Disordered" evidence="5">
    <location>
        <begin position="500"/>
        <end position="525"/>
    </location>
</feature>
<dbReference type="GO" id="GO:0022857">
    <property type="term" value="F:transmembrane transporter activity"/>
    <property type="evidence" value="ECO:0007669"/>
    <property type="project" value="InterPro"/>
</dbReference>
<evidence type="ECO:0000313" key="9">
    <source>
        <dbReference type="Proteomes" id="UP001283341"/>
    </source>
</evidence>
<dbReference type="InterPro" id="IPR020846">
    <property type="entry name" value="MFS_dom"/>
</dbReference>
<dbReference type="PANTHER" id="PTHR23501">
    <property type="entry name" value="MAJOR FACILITATOR SUPERFAMILY"/>
    <property type="match status" value="1"/>
</dbReference>
<comment type="caution">
    <text evidence="8">The sequence shown here is derived from an EMBL/GenBank/DDBJ whole genome shotgun (WGS) entry which is preliminary data.</text>
</comment>
<feature type="transmembrane region" description="Helical" evidence="6">
    <location>
        <begin position="325"/>
        <end position="342"/>
    </location>
</feature>
<dbReference type="SUPFAM" id="SSF103473">
    <property type="entry name" value="MFS general substrate transporter"/>
    <property type="match status" value="1"/>
</dbReference>
<dbReference type="PANTHER" id="PTHR23501:SF43">
    <property type="entry name" value="MULTIDRUG TRANSPORTER, PUTATIVE (AFU_ORTHOLOGUE AFUA_6G03040)-RELATED"/>
    <property type="match status" value="1"/>
</dbReference>
<dbReference type="AlphaFoldDB" id="A0AAE0ISS0"/>
<accession>A0AAE0ISS0</accession>
<evidence type="ECO:0000256" key="4">
    <source>
        <dbReference type="ARBA" id="ARBA00023136"/>
    </source>
</evidence>
<keyword evidence="4 6" id="KW-0472">Membrane</keyword>
<dbReference type="Proteomes" id="UP001283341">
    <property type="component" value="Unassembled WGS sequence"/>
</dbReference>
<evidence type="ECO:0000256" key="2">
    <source>
        <dbReference type="ARBA" id="ARBA00022692"/>
    </source>
</evidence>
<gene>
    <name evidence="8" type="ORF">B0H66DRAFT_572553</name>
</gene>
<feature type="transmembrane region" description="Helical" evidence="6">
    <location>
        <begin position="57"/>
        <end position="76"/>
    </location>
</feature>
<dbReference type="Pfam" id="PF07690">
    <property type="entry name" value="MFS_1"/>
    <property type="match status" value="1"/>
</dbReference>
<evidence type="ECO:0000256" key="6">
    <source>
        <dbReference type="SAM" id="Phobius"/>
    </source>
</evidence>
<reference evidence="8" key="2">
    <citation type="submission" date="2023-06" db="EMBL/GenBank/DDBJ databases">
        <authorList>
            <consortium name="Lawrence Berkeley National Laboratory"/>
            <person name="Haridas S."/>
            <person name="Hensen N."/>
            <person name="Bonometti L."/>
            <person name="Westerberg I."/>
            <person name="Brannstrom I.O."/>
            <person name="Guillou S."/>
            <person name="Cros-Aarteil S."/>
            <person name="Calhoun S."/>
            <person name="Kuo A."/>
            <person name="Mondo S."/>
            <person name="Pangilinan J."/>
            <person name="Riley R."/>
            <person name="Labutti K."/>
            <person name="Andreopoulos B."/>
            <person name="Lipzen A."/>
            <person name="Chen C."/>
            <person name="Yanf M."/>
            <person name="Daum C."/>
            <person name="Ng V."/>
            <person name="Clum A."/>
            <person name="Steindorff A."/>
            <person name="Ohm R."/>
            <person name="Martin F."/>
            <person name="Silar P."/>
            <person name="Natvig D."/>
            <person name="Lalanne C."/>
            <person name="Gautier V."/>
            <person name="Ament-Velasquez S.L."/>
            <person name="Kruys A."/>
            <person name="Hutchinson M.I."/>
            <person name="Powell A.J."/>
            <person name="Barry K."/>
            <person name="Miller A.N."/>
            <person name="Grigoriev I.V."/>
            <person name="Debuchy R."/>
            <person name="Gladieux P."/>
            <person name="Thoren M.H."/>
            <person name="Johannesson H."/>
        </authorList>
    </citation>
    <scope>NUCLEOTIDE SEQUENCE</scope>
    <source>
        <strain evidence="8">CBS 118394</strain>
    </source>
</reference>
<feature type="transmembrane region" description="Helical" evidence="6">
    <location>
        <begin position="143"/>
        <end position="162"/>
    </location>
</feature>
<keyword evidence="2 6" id="KW-0812">Transmembrane</keyword>
<dbReference type="PROSITE" id="PS50850">
    <property type="entry name" value="MFS"/>
    <property type="match status" value="1"/>
</dbReference>
<feature type="domain" description="Major facilitator superfamily (MFS) profile" evidence="7">
    <location>
        <begin position="1"/>
        <end position="487"/>
    </location>
</feature>
<evidence type="ECO:0000259" key="7">
    <source>
        <dbReference type="PROSITE" id="PS50850"/>
    </source>
</evidence>
<reference evidence="8" key="1">
    <citation type="journal article" date="2023" name="Mol. Phylogenet. Evol.">
        <title>Genome-scale phylogeny and comparative genomics of the fungal order Sordariales.</title>
        <authorList>
            <person name="Hensen N."/>
            <person name="Bonometti L."/>
            <person name="Westerberg I."/>
            <person name="Brannstrom I.O."/>
            <person name="Guillou S."/>
            <person name="Cros-Aarteil S."/>
            <person name="Calhoun S."/>
            <person name="Haridas S."/>
            <person name="Kuo A."/>
            <person name="Mondo S."/>
            <person name="Pangilinan J."/>
            <person name="Riley R."/>
            <person name="LaButti K."/>
            <person name="Andreopoulos B."/>
            <person name="Lipzen A."/>
            <person name="Chen C."/>
            <person name="Yan M."/>
            <person name="Daum C."/>
            <person name="Ng V."/>
            <person name="Clum A."/>
            <person name="Steindorff A."/>
            <person name="Ohm R.A."/>
            <person name="Martin F."/>
            <person name="Silar P."/>
            <person name="Natvig D.O."/>
            <person name="Lalanne C."/>
            <person name="Gautier V."/>
            <person name="Ament-Velasquez S.L."/>
            <person name="Kruys A."/>
            <person name="Hutchinson M.I."/>
            <person name="Powell A.J."/>
            <person name="Barry K."/>
            <person name="Miller A.N."/>
            <person name="Grigoriev I.V."/>
            <person name="Debuchy R."/>
            <person name="Gladieux P."/>
            <person name="Hiltunen Thoren M."/>
            <person name="Johannesson H."/>
        </authorList>
    </citation>
    <scope>NUCLEOTIDE SEQUENCE</scope>
    <source>
        <strain evidence="8">CBS 118394</strain>
    </source>
</reference>
<feature type="transmembrane region" description="Helical" evidence="6">
    <location>
        <begin position="27"/>
        <end position="45"/>
    </location>
</feature>
<feature type="transmembrane region" description="Helical" evidence="6">
    <location>
        <begin position="182"/>
        <end position="199"/>
    </location>
</feature>
<evidence type="ECO:0000256" key="1">
    <source>
        <dbReference type="ARBA" id="ARBA00004141"/>
    </source>
</evidence>
<dbReference type="Gene3D" id="1.20.1250.20">
    <property type="entry name" value="MFS general substrate transporter like domains"/>
    <property type="match status" value="1"/>
</dbReference>
<feature type="transmembrane region" description="Helical" evidence="6">
    <location>
        <begin position="291"/>
        <end position="313"/>
    </location>
</feature>
<organism evidence="8 9">
    <name type="scientific">Apodospora peruviana</name>
    <dbReference type="NCBI Taxonomy" id="516989"/>
    <lineage>
        <taxon>Eukaryota</taxon>
        <taxon>Fungi</taxon>
        <taxon>Dikarya</taxon>
        <taxon>Ascomycota</taxon>
        <taxon>Pezizomycotina</taxon>
        <taxon>Sordariomycetes</taxon>
        <taxon>Sordariomycetidae</taxon>
        <taxon>Sordariales</taxon>
        <taxon>Lasiosphaeriaceae</taxon>
        <taxon>Apodospora</taxon>
    </lineage>
</organism>
<comment type="subcellular location">
    <subcellularLocation>
        <location evidence="1">Membrane</location>
        <topology evidence="1">Multi-pass membrane protein</topology>
    </subcellularLocation>
</comment>
<feature type="transmembrane region" description="Helical" evidence="6">
    <location>
        <begin position="256"/>
        <end position="279"/>
    </location>
</feature>
<evidence type="ECO:0000256" key="3">
    <source>
        <dbReference type="ARBA" id="ARBA00022989"/>
    </source>
</evidence>
<dbReference type="GO" id="GO:0005886">
    <property type="term" value="C:plasma membrane"/>
    <property type="evidence" value="ECO:0007669"/>
    <property type="project" value="TreeGrafter"/>
</dbReference>
<sequence>MFSCLDTSIVSTALVTISVDLGNSQDATWTILGYLLTYMSFAVSFSKLSDIYGRKNLLAVAWLFFSGFSILCASARTMTQLIIGRALQGIGGSGLYSLAQVCLVEQGPNRPEVVGALVGLTLSISYVLGPLLGGAISGWSWRGVFWINVPFGALAMIGVYTLWPEERRTKYDSRTAISKIDFIGNTLLIGATILLFFAIEQAGSFVWQWSSPVIICSLVVSGVCWILLSIWESYLFYGRSQQIEPIFPLRLAVGRVYLSCLIVTLLTGFIYIALVITIPERLQIVYGDNPLGAGIHLLPMLGCCAFGSFLGGAVSKQKNLTSQTLIIASGLQVLGLGLLYGYTGPDSPTQIRFMLGFTAIYGLGVGLCFAACTMIAAIEARNDDLATAQGAVAQSRIFGGALGLAVCTVLFNEKLQRALGPGSGSSLSPADLDELHRSPIAVVHLSAESQLEVKAVYFGAFRNQMLTMLVVAIAAALVSFGTYRARPSPIIEAMVGHSKDRTGDVDSTAGETELESSSSVRSLIH</sequence>
<evidence type="ECO:0000313" key="8">
    <source>
        <dbReference type="EMBL" id="KAK3330517.1"/>
    </source>
</evidence>
<protein>
    <submittedName>
        <fullName evidence="8">Major facilitator superfamily domain-containing protein</fullName>
    </submittedName>
</protein>
<name>A0AAE0ISS0_9PEZI</name>
<dbReference type="Gene3D" id="1.20.1720.10">
    <property type="entry name" value="Multidrug resistance protein D"/>
    <property type="match status" value="1"/>
</dbReference>
<feature type="compositionally biased region" description="Polar residues" evidence="5">
    <location>
        <begin position="515"/>
        <end position="525"/>
    </location>
</feature>
<feature type="transmembrane region" description="Helical" evidence="6">
    <location>
        <begin position="211"/>
        <end position="235"/>
    </location>
</feature>
<feature type="transmembrane region" description="Helical" evidence="6">
    <location>
        <begin position="82"/>
        <end position="104"/>
    </location>
</feature>
<feature type="transmembrane region" description="Helical" evidence="6">
    <location>
        <begin position="465"/>
        <end position="483"/>
    </location>
</feature>
<feature type="transmembrane region" description="Helical" evidence="6">
    <location>
        <begin position="116"/>
        <end position="137"/>
    </location>
</feature>
<keyword evidence="9" id="KW-1185">Reference proteome</keyword>
<evidence type="ECO:0000256" key="5">
    <source>
        <dbReference type="SAM" id="MobiDB-lite"/>
    </source>
</evidence>
<keyword evidence="3 6" id="KW-1133">Transmembrane helix</keyword>
<dbReference type="InterPro" id="IPR011701">
    <property type="entry name" value="MFS"/>
</dbReference>
<feature type="transmembrane region" description="Helical" evidence="6">
    <location>
        <begin position="354"/>
        <end position="378"/>
    </location>
</feature>
<dbReference type="EMBL" id="JAUEDM010000001">
    <property type="protein sequence ID" value="KAK3330517.1"/>
    <property type="molecule type" value="Genomic_DNA"/>
</dbReference>